<protein>
    <submittedName>
        <fullName evidence="1">Uncharacterized protein</fullName>
    </submittedName>
</protein>
<evidence type="ECO:0000313" key="2">
    <source>
        <dbReference type="Proteomes" id="UP000054559"/>
    </source>
</evidence>
<reference evidence="2" key="1">
    <citation type="journal article" date="2010" name="Genome Res.">
        <title>Population genomic sequencing of Coccidioides fungi reveals recent hybridization and transposon control.</title>
        <authorList>
            <person name="Neafsey D.E."/>
            <person name="Barker B.M."/>
            <person name="Sharpton T.J."/>
            <person name="Stajich J.E."/>
            <person name="Park D.J."/>
            <person name="Whiston E."/>
            <person name="Hung C.-Y."/>
            <person name="McMahan C."/>
            <person name="White J."/>
            <person name="Sykes S."/>
            <person name="Heiman D."/>
            <person name="Young S."/>
            <person name="Zeng Q."/>
            <person name="Abouelleil A."/>
            <person name="Aftuck L."/>
            <person name="Bessette D."/>
            <person name="Brown A."/>
            <person name="FitzGerald M."/>
            <person name="Lui A."/>
            <person name="Macdonald J.P."/>
            <person name="Priest M."/>
            <person name="Orbach M.J."/>
            <person name="Galgiani J.N."/>
            <person name="Kirkland T.N."/>
            <person name="Cole G.T."/>
            <person name="Birren B.W."/>
            <person name="Henn M.R."/>
            <person name="Taylor J.W."/>
            <person name="Rounsley S.D."/>
        </authorList>
    </citation>
    <scope>NUCLEOTIDE SEQUENCE [LARGE SCALE GENOMIC DNA]</scope>
    <source>
        <strain evidence="2">RMSCC 3703</strain>
    </source>
</reference>
<evidence type="ECO:0000313" key="1">
    <source>
        <dbReference type="EMBL" id="KMU77974.1"/>
    </source>
</evidence>
<dbReference type="Proteomes" id="UP000054559">
    <property type="component" value="Unassembled WGS sequence"/>
</dbReference>
<gene>
    <name evidence="1" type="ORF">CISG_06884</name>
</gene>
<dbReference type="EMBL" id="DS268158">
    <property type="protein sequence ID" value="KMU77974.1"/>
    <property type="molecule type" value="Genomic_DNA"/>
</dbReference>
<proteinExistence type="predicted"/>
<name>A0A0J8QYJ8_COCIT</name>
<sequence length="122" mass="13722">MSSAKYIVMDFIKGATLATCLSSRRFIESIGTTLSSTCQLPIAANTIPAIQSDFERLRISWMILYQIKKIAGGKQASLQKISSTLVPVSERGNMKDNMYYLVWQWLFCLEGHEKQEPSDHSA</sequence>
<dbReference type="AlphaFoldDB" id="A0A0J8QYJ8"/>
<organism evidence="1 2">
    <name type="scientific">Coccidioides immitis RMSCC 3703</name>
    <dbReference type="NCBI Taxonomy" id="454286"/>
    <lineage>
        <taxon>Eukaryota</taxon>
        <taxon>Fungi</taxon>
        <taxon>Dikarya</taxon>
        <taxon>Ascomycota</taxon>
        <taxon>Pezizomycotina</taxon>
        <taxon>Eurotiomycetes</taxon>
        <taxon>Eurotiomycetidae</taxon>
        <taxon>Onygenales</taxon>
        <taxon>Onygenaceae</taxon>
        <taxon>Coccidioides</taxon>
    </lineage>
</organism>
<accession>A0A0J8QYJ8</accession>